<dbReference type="Proteomes" id="UP000245207">
    <property type="component" value="Unassembled WGS sequence"/>
</dbReference>
<name>A0A2U1PA80_ARTAN</name>
<dbReference type="InterPro" id="IPR052370">
    <property type="entry name" value="Meta-cleavage_hydrolase"/>
</dbReference>
<dbReference type="EMBL" id="PKPP01001446">
    <property type="protein sequence ID" value="PWA82662.1"/>
    <property type="molecule type" value="Genomic_DNA"/>
</dbReference>
<feature type="domain" description="AB hydrolase-1" evidence="1">
    <location>
        <begin position="66"/>
        <end position="298"/>
    </location>
</feature>
<dbReference type="GO" id="GO:0016787">
    <property type="term" value="F:hydrolase activity"/>
    <property type="evidence" value="ECO:0007669"/>
    <property type="project" value="UniProtKB-KW"/>
</dbReference>
<keyword evidence="3" id="KW-1185">Reference proteome</keyword>
<keyword evidence="2" id="KW-0378">Hydrolase</keyword>
<gene>
    <name evidence="2" type="ORF">CTI12_AA176280</name>
</gene>
<dbReference type="InterPro" id="IPR029058">
    <property type="entry name" value="AB_hydrolase_fold"/>
</dbReference>
<proteinExistence type="predicted"/>
<organism evidence="2 3">
    <name type="scientific">Artemisia annua</name>
    <name type="common">Sweet wormwood</name>
    <dbReference type="NCBI Taxonomy" id="35608"/>
    <lineage>
        <taxon>Eukaryota</taxon>
        <taxon>Viridiplantae</taxon>
        <taxon>Streptophyta</taxon>
        <taxon>Embryophyta</taxon>
        <taxon>Tracheophyta</taxon>
        <taxon>Spermatophyta</taxon>
        <taxon>Magnoliopsida</taxon>
        <taxon>eudicotyledons</taxon>
        <taxon>Gunneridae</taxon>
        <taxon>Pentapetalae</taxon>
        <taxon>asterids</taxon>
        <taxon>campanulids</taxon>
        <taxon>Asterales</taxon>
        <taxon>Asteraceae</taxon>
        <taxon>Asteroideae</taxon>
        <taxon>Anthemideae</taxon>
        <taxon>Artemisiinae</taxon>
        <taxon>Artemisia</taxon>
    </lineage>
</organism>
<accession>A0A2U1PA80</accession>
<dbReference type="InterPro" id="IPR000073">
    <property type="entry name" value="AB_hydrolase_1"/>
</dbReference>
<dbReference type="InterPro" id="IPR000639">
    <property type="entry name" value="Epox_hydrolase-like"/>
</dbReference>
<reference evidence="2 3" key="1">
    <citation type="journal article" date="2018" name="Mol. Plant">
        <title>The genome of Artemisia annua provides insight into the evolution of Asteraceae family and artemisinin biosynthesis.</title>
        <authorList>
            <person name="Shen Q."/>
            <person name="Zhang L."/>
            <person name="Liao Z."/>
            <person name="Wang S."/>
            <person name="Yan T."/>
            <person name="Shi P."/>
            <person name="Liu M."/>
            <person name="Fu X."/>
            <person name="Pan Q."/>
            <person name="Wang Y."/>
            <person name="Lv Z."/>
            <person name="Lu X."/>
            <person name="Zhang F."/>
            <person name="Jiang W."/>
            <person name="Ma Y."/>
            <person name="Chen M."/>
            <person name="Hao X."/>
            <person name="Li L."/>
            <person name="Tang Y."/>
            <person name="Lv G."/>
            <person name="Zhou Y."/>
            <person name="Sun X."/>
            <person name="Brodelius P.E."/>
            <person name="Rose J.K.C."/>
            <person name="Tang K."/>
        </authorList>
    </citation>
    <scope>NUCLEOTIDE SEQUENCE [LARGE SCALE GENOMIC DNA]</scope>
    <source>
        <strain evidence="3">cv. Huhao1</strain>
        <tissue evidence="2">Leaf</tissue>
    </source>
</reference>
<dbReference type="Gene3D" id="3.40.50.1820">
    <property type="entry name" value="alpha/beta hydrolase"/>
    <property type="match status" value="1"/>
</dbReference>
<dbReference type="AlphaFoldDB" id="A0A2U1PA80"/>
<dbReference type="SUPFAM" id="SSF53474">
    <property type="entry name" value="alpha/beta-Hydrolases"/>
    <property type="match status" value="1"/>
</dbReference>
<dbReference type="Pfam" id="PF00561">
    <property type="entry name" value="Abhydrolase_1"/>
    <property type="match status" value="1"/>
</dbReference>
<comment type="caution">
    <text evidence="2">The sequence shown here is derived from an EMBL/GenBank/DDBJ whole genome shotgun (WGS) entry which is preliminary data.</text>
</comment>
<dbReference type="PANTHER" id="PTHR43139">
    <property type="entry name" value="SI:DKEY-122A22.2"/>
    <property type="match status" value="1"/>
</dbReference>
<dbReference type="OrthoDB" id="6431331at2759"/>
<dbReference type="STRING" id="35608.A0A2U1PA80"/>
<evidence type="ECO:0000259" key="1">
    <source>
        <dbReference type="Pfam" id="PF00561"/>
    </source>
</evidence>
<evidence type="ECO:0000313" key="3">
    <source>
        <dbReference type="Proteomes" id="UP000245207"/>
    </source>
</evidence>
<dbReference type="PRINTS" id="PR00412">
    <property type="entry name" value="EPOXHYDRLASE"/>
</dbReference>
<sequence length="322" mass="36276">MVNLVAIQEPFIIFLMKLAGVQTHTVDIEPGTHIRFWLPNETLEKKFNKKTKTNEVKTISPKPDKPVVVLIHGFAAEGVATWQLTVGGLSKHYSVYVPDLLFFGGSYSDNPDRSPKFQAECLAKALRKLGVERCVVVGFSYGGMVAFKMAELYPEMVSAMVISGSILAMTDSISQQTLNELGFSSSTELLLPDSVKGLKTLLSVATHKKLWFPDRLHKDYLEVMFNNRKERSELLEGLIVSNKDLTIPHYPQRIHLLWGENDQIFKMELAQNMKWQLGDNTTVEGISKAGHLVHIERPCVYTRCLKKFLDSLPADEPKKVTK</sequence>
<dbReference type="PRINTS" id="PR00111">
    <property type="entry name" value="ABHYDROLASE"/>
</dbReference>
<evidence type="ECO:0000313" key="2">
    <source>
        <dbReference type="EMBL" id="PWA82662.1"/>
    </source>
</evidence>
<protein>
    <submittedName>
        <fullName evidence="2">Alpha/beta-Hydrolases superfamily protein</fullName>
    </submittedName>
</protein>
<dbReference type="PANTHER" id="PTHR43139:SF61">
    <property type="entry name" value="ALPHA_BETA-HYDROLASES SUPERFAMILY PROTEIN"/>
    <property type="match status" value="1"/>
</dbReference>